<dbReference type="Proteomes" id="UP000266305">
    <property type="component" value="Unassembled WGS sequence"/>
</dbReference>
<dbReference type="EMBL" id="QWGP01000023">
    <property type="protein sequence ID" value="RHZ92511.1"/>
    <property type="molecule type" value="Genomic_DNA"/>
</dbReference>
<evidence type="ECO:0000313" key="4">
    <source>
        <dbReference type="EMBL" id="RHZ92511.1"/>
    </source>
</evidence>
<reference evidence="4 5" key="1">
    <citation type="submission" date="2018-08" db="EMBL/GenBank/DDBJ databases">
        <title>Draft genome sequence of Rhodobacter sphaeroides FY.</title>
        <authorList>
            <person name="Rayyan A."/>
            <person name="Meyer T.E."/>
            <person name="Kyndt J.A."/>
        </authorList>
    </citation>
    <scope>NUCLEOTIDE SEQUENCE [LARGE SCALE GENOMIC DNA]</scope>
    <source>
        <strain evidence="4 5">FY</strain>
    </source>
</reference>
<proteinExistence type="predicted"/>
<dbReference type="CDD" id="cd04301">
    <property type="entry name" value="NAT_SF"/>
    <property type="match status" value="1"/>
</dbReference>
<sequence>MTAAPALSPVGPNALAALHGRVFQTPRPWSAPEFRALLGEPSVFLLTEPRPGSASEALQPAAPDGFLMGRAIAGEAEILTLAVAPEARRQGLGARLVAAFLTAARARGAESAFLEVAADNEPALALYRVAGFAEAGRRRGYYRTPEGRPLDALVMSRPLG</sequence>
<keyword evidence="1" id="KW-0808">Transferase</keyword>
<dbReference type="SUPFAM" id="SSF55729">
    <property type="entry name" value="Acyl-CoA N-acyltransferases (Nat)"/>
    <property type="match status" value="1"/>
</dbReference>
<feature type="domain" description="N-acetyltransferase" evidence="3">
    <location>
        <begin position="5"/>
        <end position="160"/>
    </location>
</feature>
<evidence type="ECO:0000313" key="5">
    <source>
        <dbReference type="Proteomes" id="UP000266305"/>
    </source>
</evidence>
<evidence type="ECO:0000256" key="1">
    <source>
        <dbReference type="ARBA" id="ARBA00022679"/>
    </source>
</evidence>
<dbReference type="RefSeq" id="WP_119000879.1">
    <property type="nucleotide sequence ID" value="NZ_QWGP01000023.1"/>
</dbReference>
<dbReference type="PANTHER" id="PTHR43420">
    <property type="entry name" value="ACETYLTRANSFERASE"/>
    <property type="match status" value="1"/>
</dbReference>
<dbReference type="AlphaFoldDB" id="A0AAX1UHZ6"/>
<dbReference type="InterPro" id="IPR050680">
    <property type="entry name" value="YpeA/RimI_acetyltransf"/>
</dbReference>
<dbReference type="InterPro" id="IPR000182">
    <property type="entry name" value="GNAT_dom"/>
</dbReference>
<comment type="caution">
    <text evidence="4">The sequence shown here is derived from an EMBL/GenBank/DDBJ whole genome shotgun (WGS) entry which is preliminary data.</text>
</comment>
<dbReference type="PROSITE" id="PS51186">
    <property type="entry name" value="GNAT"/>
    <property type="match status" value="1"/>
</dbReference>
<dbReference type="PANTHER" id="PTHR43420:SF12">
    <property type="entry name" value="N-ACETYLTRANSFERASE DOMAIN-CONTAINING PROTEIN"/>
    <property type="match status" value="1"/>
</dbReference>
<keyword evidence="2" id="KW-0012">Acyltransferase</keyword>
<name>A0AAX1UHZ6_CERSP</name>
<dbReference type="InterPro" id="IPR016181">
    <property type="entry name" value="Acyl_CoA_acyltransferase"/>
</dbReference>
<accession>A0AAX1UHZ6</accession>
<dbReference type="Pfam" id="PF00583">
    <property type="entry name" value="Acetyltransf_1"/>
    <property type="match status" value="1"/>
</dbReference>
<evidence type="ECO:0000259" key="3">
    <source>
        <dbReference type="PROSITE" id="PS51186"/>
    </source>
</evidence>
<dbReference type="Gene3D" id="3.40.630.30">
    <property type="match status" value="1"/>
</dbReference>
<protein>
    <submittedName>
        <fullName evidence="4">N-acetyltransferase</fullName>
    </submittedName>
</protein>
<evidence type="ECO:0000256" key="2">
    <source>
        <dbReference type="ARBA" id="ARBA00023315"/>
    </source>
</evidence>
<organism evidence="4 5">
    <name type="scientific">Cereibacter sphaeroides</name>
    <name type="common">Rhodobacter sphaeroides</name>
    <dbReference type="NCBI Taxonomy" id="1063"/>
    <lineage>
        <taxon>Bacteria</taxon>
        <taxon>Pseudomonadati</taxon>
        <taxon>Pseudomonadota</taxon>
        <taxon>Alphaproteobacteria</taxon>
        <taxon>Rhodobacterales</taxon>
        <taxon>Paracoccaceae</taxon>
        <taxon>Cereibacter</taxon>
    </lineage>
</organism>
<dbReference type="GO" id="GO:0016747">
    <property type="term" value="F:acyltransferase activity, transferring groups other than amino-acyl groups"/>
    <property type="evidence" value="ECO:0007669"/>
    <property type="project" value="InterPro"/>
</dbReference>
<gene>
    <name evidence="4" type="ORF">D1114_17090</name>
</gene>